<reference evidence="1" key="2">
    <citation type="submission" date="2020-05" db="UniProtKB">
        <authorList>
            <consortium name="EnsemblMetazoa"/>
        </authorList>
    </citation>
    <scope>IDENTIFICATION</scope>
    <source>
        <strain evidence="1">IAEA</strain>
    </source>
</reference>
<keyword evidence="2" id="KW-1185">Reference proteome</keyword>
<name>A0A1B0BLF2_9MUSC</name>
<dbReference type="VEuPathDB" id="VectorBase:GPPI033788"/>
<evidence type="ECO:0000313" key="2">
    <source>
        <dbReference type="Proteomes" id="UP000092460"/>
    </source>
</evidence>
<sequence length="157" mass="17567">MRDVIIKVLFCIFCPNSLSLKSSLSLASRPLTGSHNANQNSELYPLSHELNPNYLGARSMSWPCAAFYPKLHWETNRIQDANIEAFGHAPAVFCCLVKDFYVRGPFREIPRLTASSVEILVIVKDNVQSACNSFDCVKNCSSCNFNFRADPEASFPI</sequence>
<proteinExistence type="predicted"/>
<protein>
    <submittedName>
        <fullName evidence="1">Uncharacterized protein</fullName>
    </submittedName>
</protein>
<reference evidence="2" key="1">
    <citation type="submission" date="2015-01" db="EMBL/GenBank/DDBJ databases">
        <authorList>
            <person name="Aksoy S."/>
            <person name="Warren W."/>
            <person name="Wilson R.K."/>
        </authorList>
    </citation>
    <scope>NUCLEOTIDE SEQUENCE [LARGE SCALE GENOMIC DNA]</scope>
    <source>
        <strain evidence="2">IAEA</strain>
    </source>
</reference>
<organism evidence="1 2">
    <name type="scientific">Glossina palpalis gambiensis</name>
    <dbReference type="NCBI Taxonomy" id="67801"/>
    <lineage>
        <taxon>Eukaryota</taxon>
        <taxon>Metazoa</taxon>
        <taxon>Ecdysozoa</taxon>
        <taxon>Arthropoda</taxon>
        <taxon>Hexapoda</taxon>
        <taxon>Insecta</taxon>
        <taxon>Pterygota</taxon>
        <taxon>Neoptera</taxon>
        <taxon>Endopterygota</taxon>
        <taxon>Diptera</taxon>
        <taxon>Brachycera</taxon>
        <taxon>Muscomorpha</taxon>
        <taxon>Hippoboscoidea</taxon>
        <taxon>Glossinidae</taxon>
        <taxon>Glossina</taxon>
    </lineage>
</organism>
<accession>A0A1B0BLF2</accession>
<evidence type="ECO:0000313" key="1">
    <source>
        <dbReference type="EnsemblMetazoa" id="GPPI033788-PA"/>
    </source>
</evidence>
<dbReference type="AlphaFoldDB" id="A0A1B0BLF2"/>
<dbReference type="EMBL" id="JXJN01016307">
    <property type="status" value="NOT_ANNOTATED_CDS"/>
    <property type="molecule type" value="Genomic_DNA"/>
</dbReference>
<dbReference type="Proteomes" id="UP000092460">
    <property type="component" value="Unassembled WGS sequence"/>
</dbReference>
<dbReference type="EnsemblMetazoa" id="GPPI033788-RA">
    <property type="protein sequence ID" value="GPPI033788-PA"/>
    <property type="gene ID" value="GPPI033788"/>
</dbReference>